<accession>A0ABU1M1L5</accession>
<sequence>MELRDLAGAPGNDISQIFLVNVLGHADWHSDVDGQPDKPDETRRRQ</sequence>
<reference evidence="1 2" key="1">
    <citation type="submission" date="2023-07" db="EMBL/GenBank/DDBJ databases">
        <title>Sorghum-associated microbial communities from plants grown in Nebraska, USA.</title>
        <authorList>
            <person name="Schachtman D."/>
        </authorList>
    </citation>
    <scope>NUCLEOTIDE SEQUENCE [LARGE SCALE GENOMIC DNA]</scope>
    <source>
        <strain evidence="1 2">DS1316</strain>
    </source>
</reference>
<name>A0ABU1M1L5_9BURK</name>
<gene>
    <name evidence="1" type="ORF">J2804_006061</name>
</gene>
<evidence type="ECO:0000313" key="2">
    <source>
        <dbReference type="Proteomes" id="UP001264340"/>
    </source>
</evidence>
<comment type="caution">
    <text evidence="1">The sequence shown here is derived from an EMBL/GenBank/DDBJ whole genome shotgun (WGS) entry which is preliminary data.</text>
</comment>
<evidence type="ECO:0000313" key="1">
    <source>
        <dbReference type="EMBL" id="MDR6412625.1"/>
    </source>
</evidence>
<protein>
    <submittedName>
        <fullName evidence="1">Uncharacterized protein</fullName>
    </submittedName>
</protein>
<proteinExistence type="predicted"/>
<dbReference type="EMBL" id="JAVDRP010000021">
    <property type="protein sequence ID" value="MDR6412625.1"/>
    <property type="molecule type" value="Genomic_DNA"/>
</dbReference>
<keyword evidence="2" id="KW-1185">Reference proteome</keyword>
<dbReference type="Proteomes" id="UP001264340">
    <property type="component" value="Unassembled WGS sequence"/>
</dbReference>
<organism evidence="1 2">
    <name type="scientific">Paraburkholderia terricola</name>
    <dbReference type="NCBI Taxonomy" id="169427"/>
    <lineage>
        <taxon>Bacteria</taxon>
        <taxon>Pseudomonadati</taxon>
        <taxon>Pseudomonadota</taxon>
        <taxon>Betaproteobacteria</taxon>
        <taxon>Burkholderiales</taxon>
        <taxon>Burkholderiaceae</taxon>
        <taxon>Paraburkholderia</taxon>
    </lineage>
</organism>